<keyword evidence="2" id="KW-1185">Reference proteome</keyword>
<dbReference type="RefSeq" id="XP_069211183.1">
    <property type="nucleotide sequence ID" value="XM_069350797.1"/>
</dbReference>
<evidence type="ECO:0000313" key="1">
    <source>
        <dbReference type="EMBL" id="KAL1411239.1"/>
    </source>
</evidence>
<name>A0ABR3Q931_9TREE</name>
<gene>
    <name evidence="1" type="ORF">Q8F55_002190</name>
</gene>
<proteinExistence type="predicted"/>
<evidence type="ECO:0000313" key="2">
    <source>
        <dbReference type="Proteomes" id="UP001565368"/>
    </source>
</evidence>
<dbReference type="EMBL" id="JBBXJM010000002">
    <property type="protein sequence ID" value="KAL1411239.1"/>
    <property type="molecule type" value="Genomic_DNA"/>
</dbReference>
<accession>A0ABR3Q931</accession>
<dbReference type="GeneID" id="95983233"/>
<protein>
    <submittedName>
        <fullName evidence="1">Uncharacterized protein</fullName>
    </submittedName>
</protein>
<comment type="caution">
    <text evidence="1">The sequence shown here is derived from an EMBL/GenBank/DDBJ whole genome shotgun (WGS) entry which is preliminary data.</text>
</comment>
<sequence length="98" mass="10857">MVHHGSHHDADPALAAAGIPNVANEKAVEEALNQDRAVQDQGYVKQVLEAYVANKKKQGDDGDEISKKLLWIEQRFPHFKKVVDQVTNENGLKSISQV</sequence>
<dbReference type="Proteomes" id="UP001565368">
    <property type="component" value="Unassembled WGS sequence"/>
</dbReference>
<organism evidence="1 2">
    <name type="scientific">Vanrija albida</name>
    <dbReference type="NCBI Taxonomy" id="181172"/>
    <lineage>
        <taxon>Eukaryota</taxon>
        <taxon>Fungi</taxon>
        <taxon>Dikarya</taxon>
        <taxon>Basidiomycota</taxon>
        <taxon>Agaricomycotina</taxon>
        <taxon>Tremellomycetes</taxon>
        <taxon>Trichosporonales</taxon>
        <taxon>Trichosporonaceae</taxon>
        <taxon>Vanrija</taxon>
    </lineage>
</organism>
<reference evidence="1 2" key="1">
    <citation type="submission" date="2023-08" db="EMBL/GenBank/DDBJ databases">
        <title>Annotated Genome Sequence of Vanrija albida AlHP1.</title>
        <authorList>
            <person name="Herzog R."/>
        </authorList>
    </citation>
    <scope>NUCLEOTIDE SEQUENCE [LARGE SCALE GENOMIC DNA]</scope>
    <source>
        <strain evidence="1 2">AlHP1</strain>
    </source>
</reference>